<evidence type="ECO:0000259" key="1">
    <source>
        <dbReference type="Pfam" id="PF22733"/>
    </source>
</evidence>
<name>A0AB39N1N8_9ACTN</name>
<feature type="domain" description="NACHT N-terminal Helical" evidence="1">
    <location>
        <begin position="7"/>
        <end position="56"/>
    </location>
</feature>
<organism evidence="2">
    <name type="scientific">Streptomyces sp. R11</name>
    <dbReference type="NCBI Taxonomy" id="3238625"/>
    <lineage>
        <taxon>Bacteria</taxon>
        <taxon>Bacillati</taxon>
        <taxon>Actinomycetota</taxon>
        <taxon>Actinomycetes</taxon>
        <taxon>Kitasatosporales</taxon>
        <taxon>Streptomycetaceae</taxon>
        <taxon>Streptomyces</taxon>
    </lineage>
</organism>
<dbReference type="InterPro" id="IPR054547">
    <property type="entry name" value="NNH1"/>
</dbReference>
<evidence type="ECO:0000313" key="2">
    <source>
        <dbReference type="EMBL" id="XDQ12490.1"/>
    </source>
</evidence>
<accession>A0AB39N1N8</accession>
<sequence>MDPTVVGSRLASGLVAPLVKRLFVREGPGAGLVGKPVRLPALVSFRSEKRRLGERE</sequence>
<dbReference type="RefSeq" id="WP_369272653.1">
    <property type="nucleotide sequence ID" value="NZ_CP163432.1"/>
</dbReference>
<proteinExistence type="predicted"/>
<reference evidence="2" key="1">
    <citation type="submission" date="2024-07" db="EMBL/GenBank/DDBJ databases">
        <authorList>
            <person name="Yu S.T."/>
        </authorList>
    </citation>
    <scope>NUCLEOTIDE SEQUENCE</scope>
    <source>
        <strain evidence="2">R11</strain>
    </source>
</reference>
<dbReference type="Pfam" id="PF22733">
    <property type="entry name" value="NNH1"/>
    <property type="match status" value="1"/>
</dbReference>
<protein>
    <recommendedName>
        <fullName evidence="1">NACHT N-terminal Helical domain-containing protein</fullName>
    </recommendedName>
</protein>
<gene>
    <name evidence="2" type="ORF">AB5J55_24095</name>
</gene>
<dbReference type="EMBL" id="CP163432">
    <property type="protein sequence ID" value="XDQ12490.1"/>
    <property type="molecule type" value="Genomic_DNA"/>
</dbReference>
<dbReference type="AlphaFoldDB" id="A0AB39N1N8"/>